<gene>
    <name evidence="1" type="ORF">R1flu_004308</name>
</gene>
<reference evidence="1 2" key="1">
    <citation type="submission" date="2024-09" db="EMBL/GenBank/DDBJ databases">
        <title>Chromosome-scale assembly of Riccia fluitans.</title>
        <authorList>
            <person name="Paukszto L."/>
            <person name="Sawicki J."/>
            <person name="Karawczyk K."/>
            <person name="Piernik-Szablinska J."/>
            <person name="Szczecinska M."/>
            <person name="Mazdziarz M."/>
        </authorList>
    </citation>
    <scope>NUCLEOTIDE SEQUENCE [LARGE SCALE GENOMIC DNA]</scope>
    <source>
        <strain evidence="1">Rf_01</strain>
        <tissue evidence="1">Aerial parts of the thallus</tissue>
    </source>
</reference>
<name>A0ABD1YSV8_9MARC</name>
<comment type="caution">
    <text evidence="1">The sequence shown here is derived from an EMBL/GenBank/DDBJ whole genome shotgun (WGS) entry which is preliminary data.</text>
</comment>
<dbReference type="Proteomes" id="UP001605036">
    <property type="component" value="Unassembled WGS sequence"/>
</dbReference>
<keyword evidence="2" id="KW-1185">Reference proteome</keyword>
<evidence type="ECO:0000313" key="2">
    <source>
        <dbReference type="Proteomes" id="UP001605036"/>
    </source>
</evidence>
<protein>
    <submittedName>
        <fullName evidence="1">Uncharacterized protein</fullName>
    </submittedName>
</protein>
<sequence>MWSYHVYTALSRWNSNVKRRFARIILGWVTLREGRPYGTAIGHNGGRARQEMQGTNARKPTIAVYNFFIGTQVKAVEGCIVASSLKTALLMTNGLVRTPWSSELVQQCILVLP</sequence>
<evidence type="ECO:0000313" key="1">
    <source>
        <dbReference type="EMBL" id="KAL2632829.1"/>
    </source>
</evidence>
<dbReference type="EMBL" id="JBHFFA010000003">
    <property type="protein sequence ID" value="KAL2632829.1"/>
    <property type="molecule type" value="Genomic_DNA"/>
</dbReference>
<organism evidence="1 2">
    <name type="scientific">Riccia fluitans</name>
    <dbReference type="NCBI Taxonomy" id="41844"/>
    <lineage>
        <taxon>Eukaryota</taxon>
        <taxon>Viridiplantae</taxon>
        <taxon>Streptophyta</taxon>
        <taxon>Embryophyta</taxon>
        <taxon>Marchantiophyta</taxon>
        <taxon>Marchantiopsida</taxon>
        <taxon>Marchantiidae</taxon>
        <taxon>Marchantiales</taxon>
        <taxon>Ricciaceae</taxon>
        <taxon>Riccia</taxon>
    </lineage>
</organism>
<dbReference type="AlphaFoldDB" id="A0ABD1YSV8"/>
<accession>A0ABD1YSV8</accession>
<proteinExistence type="predicted"/>